<feature type="transmembrane region" description="Helical" evidence="19">
    <location>
        <begin position="230"/>
        <end position="248"/>
    </location>
</feature>
<keyword evidence="9 19" id="KW-0489">Methyltransferase</keyword>
<evidence type="ECO:0000256" key="6">
    <source>
        <dbReference type="ARBA" id="ARBA00015131"/>
    </source>
</evidence>
<dbReference type="Proteomes" id="UP000600363">
    <property type="component" value="Unassembled WGS sequence"/>
</dbReference>
<dbReference type="PIRSF" id="PIRSF006530">
    <property type="entry name" value="MtrC"/>
    <property type="match status" value="1"/>
</dbReference>
<feature type="transmembrane region" description="Helical" evidence="19">
    <location>
        <begin position="21"/>
        <end position="39"/>
    </location>
</feature>
<evidence type="ECO:0000256" key="17">
    <source>
        <dbReference type="ARBA" id="ARBA00044880"/>
    </source>
</evidence>
<evidence type="ECO:0000256" key="1">
    <source>
        <dbReference type="ARBA" id="ARBA00002533"/>
    </source>
</evidence>
<reference evidence="20" key="1">
    <citation type="journal article" date="2020" name="bioRxiv">
        <title>A rank-normalized archaeal taxonomy based on genome phylogeny resolves widespread incomplete and uneven classifications.</title>
        <authorList>
            <person name="Rinke C."/>
            <person name="Chuvochina M."/>
            <person name="Mussig A.J."/>
            <person name="Chaumeil P.-A."/>
            <person name="Waite D.W."/>
            <person name="Whitman W.B."/>
            <person name="Parks D.H."/>
            <person name="Hugenholtz P."/>
        </authorList>
    </citation>
    <scope>NUCLEOTIDE SEQUENCE</scope>
    <source>
        <strain evidence="20">UBA12518</strain>
    </source>
</reference>
<keyword evidence="12 19" id="KW-1278">Translocase</keyword>
<feature type="transmembrane region" description="Helical" evidence="19">
    <location>
        <begin position="104"/>
        <end position="125"/>
    </location>
</feature>
<dbReference type="RefSeq" id="WP_042687032.1">
    <property type="nucleotide sequence ID" value="NZ_DUIH01000022.1"/>
</dbReference>
<dbReference type="HAMAP" id="MF_01096">
    <property type="entry name" value="MtrC"/>
    <property type="match status" value="1"/>
</dbReference>
<evidence type="ECO:0000256" key="9">
    <source>
        <dbReference type="ARBA" id="ARBA00022603"/>
    </source>
</evidence>
<comment type="catalytic activity">
    <reaction evidence="17 19">
        <text>5-methyl-5,6,7,8-tetrahydromethanopterin + coenzyme M + 2 Na(+)(in) = 5,6,7,8-tetrahydromethanopterin + methyl-coenzyme M + 2 Na(+)(out)</text>
        <dbReference type="Rhea" id="RHEA:53492"/>
        <dbReference type="ChEBI" id="CHEBI:29101"/>
        <dbReference type="ChEBI" id="CHEBI:58103"/>
        <dbReference type="ChEBI" id="CHEBI:58116"/>
        <dbReference type="ChEBI" id="CHEBI:58286"/>
        <dbReference type="ChEBI" id="CHEBI:58319"/>
        <dbReference type="EC" id="7.2.1.4"/>
    </reaction>
</comment>
<gene>
    <name evidence="19" type="primary">mtrC</name>
    <name evidence="20" type="ORF">HA299_07010</name>
</gene>
<evidence type="ECO:0000313" key="21">
    <source>
        <dbReference type="Proteomes" id="UP000600363"/>
    </source>
</evidence>
<keyword evidence="15 19" id="KW-0472">Membrane</keyword>
<evidence type="ECO:0000256" key="8">
    <source>
        <dbReference type="ARBA" id="ARBA00022563"/>
    </source>
</evidence>
<dbReference type="Pfam" id="PF04211">
    <property type="entry name" value="MtrC"/>
    <property type="match status" value="1"/>
</dbReference>
<keyword evidence="7 19" id="KW-1003">Cell membrane</keyword>
<protein>
    <recommendedName>
        <fullName evidence="6 19">Tetrahydromethanopterin S-methyltransferase subunit C</fullName>
        <ecNumber evidence="18 19">7.2.1.4</ecNumber>
    </recommendedName>
    <alternativeName>
        <fullName evidence="16 19">N5-methyltetrahydromethanopterin--coenzyme M methyltransferase subunit C</fullName>
    </alternativeName>
</protein>
<comment type="similarity">
    <text evidence="4 19">Belongs to the MtrC family.</text>
</comment>
<dbReference type="GO" id="GO:0030269">
    <property type="term" value="F:tetrahydromethanopterin S-methyltransferase activity"/>
    <property type="evidence" value="ECO:0007669"/>
    <property type="project" value="UniProtKB-UniRule"/>
</dbReference>
<evidence type="ECO:0000256" key="16">
    <source>
        <dbReference type="ARBA" id="ARBA00029817"/>
    </source>
</evidence>
<evidence type="ECO:0000256" key="2">
    <source>
        <dbReference type="ARBA" id="ARBA00004651"/>
    </source>
</evidence>
<accession>A0A832VXZ5</accession>
<comment type="subcellular location">
    <subcellularLocation>
        <location evidence="2 19">Cell membrane</location>
        <topology evidence="2 19">Multi-pass membrane protein</topology>
    </subcellularLocation>
</comment>
<feature type="transmembrane region" description="Helical" evidence="19">
    <location>
        <begin position="206"/>
        <end position="224"/>
    </location>
</feature>
<dbReference type="GO" id="GO:0006730">
    <property type="term" value="P:one-carbon metabolic process"/>
    <property type="evidence" value="ECO:0007669"/>
    <property type="project" value="UniProtKB-UniRule"/>
</dbReference>
<keyword evidence="11 19" id="KW-0812">Transmembrane</keyword>
<evidence type="ECO:0000256" key="3">
    <source>
        <dbReference type="ARBA" id="ARBA00004839"/>
    </source>
</evidence>
<comment type="pathway">
    <text evidence="3 19">One-carbon metabolism; methanogenesis from CO(2); methyl-coenzyme M from 5,10-methylene-5,6,7,8-tetrahydromethanopterin: step 2/2.</text>
</comment>
<evidence type="ECO:0000256" key="18">
    <source>
        <dbReference type="ARBA" id="ARBA00044970"/>
    </source>
</evidence>
<dbReference type="NCBIfam" id="TIGR01148">
    <property type="entry name" value="mtrC"/>
    <property type="match status" value="1"/>
</dbReference>
<evidence type="ECO:0000256" key="11">
    <source>
        <dbReference type="ARBA" id="ARBA00022692"/>
    </source>
</evidence>
<comment type="caution">
    <text evidence="20">The sequence shown here is derived from an EMBL/GenBank/DDBJ whole genome shotgun (WGS) entry which is preliminary data.</text>
</comment>
<dbReference type="GO" id="GO:0032259">
    <property type="term" value="P:methylation"/>
    <property type="evidence" value="ECO:0007669"/>
    <property type="project" value="UniProtKB-KW"/>
</dbReference>
<sequence length="274" mass="28116">MSAQAGGNGHSEIGAKQTAPLGIIGGLVCMYLVGLNDILGVDTFSFFGGFAAICAAVWGADAVARISQYGLGTGIPSIGILSVGMGIIASLFGLSVSYRTGIGFAGPLLSFATACGIGFVIGVVANRVIKMRIPTLEQATTEVGGAAALTLTGLSTLIGGSIMFDAITTRVIDNGFVGMVLIIGALAILHPFNACLGPDETRIRTLTLAVVTSSIAMFFCGLGSFATLSFTAAALSTVLGVLIWVVAFKRYFRLVKRDAYAVLGTGMLPEVEEM</sequence>
<comment type="subunit">
    <text evidence="5 19">The complex is composed of 8 subunits; MtrA, MtrB, MtrC, MtrD, MtrE, MtrF, MtrG and MtrH.</text>
</comment>
<keyword evidence="8 19" id="KW-0554">One-carbon metabolism</keyword>
<evidence type="ECO:0000313" key="20">
    <source>
        <dbReference type="EMBL" id="HIH70337.1"/>
    </source>
</evidence>
<evidence type="ECO:0000256" key="4">
    <source>
        <dbReference type="ARBA" id="ARBA00007607"/>
    </source>
</evidence>
<feature type="transmembrane region" description="Helical" evidence="19">
    <location>
        <begin position="176"/>
        <end position="194"/>
    </location>
</feature>
<evidence type="ECO:0000256" key="12">
    <source>
        <dbReference type="ARBA" id="ARBA00022967"/>
    </source>
</evidence>
<dbReference type="GO" id="GO:0019386">
    <property type="term" value="P:methanogenesis, from carbon dioxide"/>
    <property type="evidence" value="ECO:0007669"/>
    <property type="project" value="UniProtKB-UniRule"/>
</dbReference>
<evidence type="ECO:0000256" key="14">
    <source>
        <dbReference type="ARBA" id="ARBA00022994"/>
    </source>
</evidence>
<dbReference type="EMBL" id="DUIH01000022">
    <property type="protein sequence ID" value="HIH70337.1"/>
    <property type="molecule type" value="Genomic_DNA"/>
</dbReference>
<dbReference type="UniPathway" id="UPA00640">
    <property type="reaction ID" value="UER00698"/>
</dbReference>
<feature type="transmembrane region" description="Helical" evidence="19">
    <location>
        <begin position="78"/>
        <end position="98"/>
    </location>
</feature>
<evidence type="ECO:0000256" key="10">
    <source>
        <dbReference type="ARBA" id="ARBA00022679"/>
    </source>
</evidence>
<dbReference type="InterPro" id="IPR005865">
    <property type="entry name" value="THM_MeTrfase_su_C"/>
</dbReference>
<comment type="function">
    <text evidence="1 19">Part of a complex that catalyzes the formation of methyl-coenzyme M and tetrahydromethanopterin from coenzyme M and methyl-tetrahydromethanopterin. This is an energy-conserving, sodium-ion translocating step.</text>
</comment>
<name>A0A832VXZ5_9EURY</name>
<keyword evidence="14 19" id="KW-0484">Methanogenesis</keyword>
<keyword evidence="10 19" id="KW-0808">Transferase</keyword>
<evidence type="ECO:0000256" key="7">
    <source>
        <dbReference type="ARBA" id="ARBA00022475"/>
    </source>
</evidence>
<evidence type="ECO:0000256" key="15">
    <source>
        <dbReference type="ARBA" id="ARBA00023136"/>
    </source>
</evidence>
<dbReference type="GO" id="GO:0005886">
    <property type="term" value="C:plasma membrane"/>
    <property type="evidence" value="ECO:0007669"/>
    <property type="project" value="UniProtKB-SubCell"/>
</dbReference>
<feature type="transmembrane region" description="Helical" evidence="19">
    <location>
        <begin position="146"/>
        <end position="164"/>
    </location>
</feature>
<dbReference type="AlphaFoldDB" id="A0A832VXZ5"/>
<dbReference type="EC" id="7.2.1.4" evidence="18 19"/>
<organism evidence="20 21">
    <name type="scientific">Methermicoccus shengliensis</name>
    <dbReference type="NCBI Taxonomy" id="660064"/>
    <lineage>
        <taxon>Archaea</taxon>
        <taxon>Methanobacteriati</taxon>
        <taxon>Methanobacteriota</taxon>
        <taxon>Stenosarchaea group</taxon>
        <taxon>Methanomicrobia</taxon>
        <taxon>Methanosarcinales</taxon>
        <taxon>Methermicoccaceae</taxon>
        <taxon>Methermicoccus</taxon>
    </lineage>
</organism>
<proteinExistence type="inferred from homology"/>
<keyword evidence="13 19" id="KW-1133">Transmembrane helix</keyword>
<evidence type="ECO:0000256" key="19">
    <source>
        <dbReference type="HAMAP-Rule" id="MF_01096"/>
    </source>
</evidence>
<evidence type="ECO:0000256" key="5">
    <source>
        <dbReference type="ARBA" id="ARBA00011616"/>
    </source>
</evidence>
<evidence type="ECO:0000256" key="13">
    <source>
        <dbReference type="ARBA" id="ARBA00022989"/>
    </source>
</evidence>
<feature type="transmembrane region" description="Helical" evidence="19">
    <location>
        <begin position="45"/>
        <end position="66"/>
    </location>
</feature>